<dbReference type="InterPro" id="IPR050430">
    <property type="entry name" value="Peptidase_S1"/>
</dbReference>
<keyword evidence="8" id="KW-0472">Membrane</keyword>
<evidence type="ECO:0000259" key="9">
    <source>
        <dbReference type="PROSITE" id="PS50240"/>
    </source>
</evidence>
<dbReference type="PROSITE" id="PS50240">
    <property type="entry name" value="TRYPSIN_DOM"/>
    <property type="match status" value="1"/>
</dbReference>
<gene>
    <name evidence="10" type="ORF">L798_01351</name>
</gene>
<feature type="transmembrane region" description="Helical" evidence="8">
    <location>
        <begin position="29"/>
        <end position="47"/>
    </location>
</feature>
<keyword evidence="5" id="KW-1015">Disulfide bond</keyword>
<dbReference type="FunFam" id="2.40.10.10:FF:000068">
    <property type="entry name" value="transmembrane protease serine 2"/>
    <property type="match status" value="1"/>
</dbReference>
<organism evidence="10 11">
    <name type="scientific">Zootermopsis nevadensis</name>
    <name type="common">Dampwood termite</name>
    <dbReference type="NCBI Taxonomy" id="136037"/>
    <lineage>
        <taxon>Eukaryota</taxon>
        <taxon>Metazoa</taxon>
        <taxon>Ecdysozoa</taxon>
        <taxon>Arthropoda</taxon>
        <taxon>Hexapoda</taxon>
        <taxon>Insecta</taxon>
        <taxon>Pterygota</taxon>
        <taxon>Neoptera</taxon>
        <taxon>Polyneoptera</taxon>
        <taxon>Dictyoptera</taxon>
        <taxon>Blattodea</taxon>
        <taxon>Blattoidea</taxon>
        <taxon>Termitoidae</taxon>
        <taxon>Termopsidae</taxon>
        <taxon>Zootermopsis</taxon>
    </lineage>
</organism>
<comment type="similarity">
    <text evidence="1">Belongs to the peptidase S1 family.</text>
</comment>
<keyword evidence="2 7" id="KW-0645">Protease</keyword>
<accession>A0A067QWQ3</accession>
<evidence type="ECO:0000256" key="1">
    <source>
        <dbReference type="ARBA" id="ARBA00007664"/>
    </source>
</evidence>
<dbReference type="PANTHER" id="PTHR24276:SF91">
    <property type="entry name" value="AT26814P-RELATED"/>
    <property type="match status" value="1"/>
</dbReference>
<dbReference type="EMBL" id="KK853275">
    <property type="protein sequence ID" value="KDR09087.1"/>
    <property type="molecule type" value="Genomic_DNA"/>
</dbReference>
<feature type="active site" description="Charge relay system" evidence="6">
    <location>
        <position position="253"/>
    </location>
</feature>
<dbReference type="FunFam" id="2.40.10.10:FF:000034">
    <property type="entry name" value="Eupolytin"/>
    <property type="match status" value="1"/>
</dbReference>
<feature type="active site" description="Charge relay system" evidence="6">
    <location>
        <position position="344"/>
    </location>
</feature>
<evidence type="ECO:0000256" key="6">
    <source>
        <dbReference type="PIRSR" id="PIRSR001143-1"/>
    </source>
</evidence>
<dbReference type="SUPFAM" id="SSF50494">
    <property type="entry name" value="Trypsin-like serine proteases"/>
    <property type="match status" value="2"/>
</dbReference>
<dbReference type="InterPro" id="IPR018114">
    <property type="entry name" value="TRYPSIN_HIS"/>
</dbReference>
<dbReference type="CDD" id="cd00190">
    <property type="entry name" value="Tryp_SPc"/>
    <property type="match status" value="1"/>
</dbReference>
<evidence type="ECO:0000256" key="3">
    <source>
        <dbReference type="ARBA" id="ARBA00022801"/>
    </source>
</evidence>
<dbReference type="PIRSF" id="PIRSF001143">
    <property type="entry name" value="Factor_X"/>
    <property type="match status" value="1"/>
</dbReference>
<dbReference type="InterPro" id="IPR001314">
    <property type="entry name" value="Peptidase_S1A"/>
</dbReference>
<evidence type="ECO:0000256" key="8">
    <source>
        <dbReference type="SAM" id="Phobius"/>
    </source>
</evidence>
<keyword evidence="4 7" id="KW-0720">Serine protease</keyword>
<feature type="active site" description="Charge relay system" evidence="6">
    <location>
        <position position="208"/>
    </location>
</feature>
<dbReference type="PROSITE" id="PS00135">
    <property type="entry name" value="TRYPSIN_SER"/>
    <property type="match status" value="1"/>
</dbReference>
<reference evidence="10 11" key="1">
    <citation type="journal article" date="2014" name="Nat. Commun.">
        <title>Molecular traces of alternative social organization in a termite genome.</title>
        <authorList>
            <person name="Terrapon N."/>
            <person name="Li C."/>
            <person name="Robertson H.M."/>
            <person name="Ji L."/>
            <person name="Meng X."/>
            <person name="Booth W."/>
            <person name="Chen Z."/>
            <person name="Childers C.P."/>
            <person name="Glastad K.M."/>
            <person name="Gokhale K."/>
            <person name="Gowin J."/>
            <person name="Gronenberg W."/>
            <person name="Hermansen R.A."/>
            <person name="Hu H."/>
            <person name="Hunt B.G."/>
            <person name="Huylmans A.K."/>
            <person name="Khalil S.M."/>
            <person name="Mitchell R.D."/>
            <person name="Munoz-Torres M.C."/>
            <person name="Mustard J.A."/>
            <person name="Pan H."/>
            <person name="Reese J.T."/>
            <person name="Scharf M.E."/>
            <person name="Sun F."/>
            <person name="Vogel H."/>
            <person name="Xiao J."/>
            <person name="Yang W."/>
            <person name="Yang Z."/>
            <person name="Yang Z."/>
            <person name="Zhou J."/>
            <person name="Zhu J."/>
            <person name="Brent C.S."/>
            <person name="Elsik C.G."/>
            <person name="Goodisman M.A."/>
            <person name="Liberles D.A."/>
            <person name="Roe R.M."/>
            <person name="Vargo E.L."/>
            <person name="Vilcinskas A."/>
            <person name="Wang J."/>
            <person name="Bornberg-Bauer E."/>
            <person name="Korb J."/>
            <person name="Zhang G."/>
            <person name="Liebig J."/>
        </authorList>
    </citation>
    <scope>NUCLEOTIDE SEQUENCE [LARGE SCALE GENOMIC DNA]</scope>
    <source>
        <tissue evidence="10">Whole organism</tissue>
    </source>
</reference>
<dbReference type="InterPro" id="IPR001254">
    <property type="entry name" value="Trypsin_dom"/>
</dbReference>
<dbReference type="InterPro" id="IPR012224">
    <property type="entry name" value="Pept_S1A_FX"/>
</dbReference>
<keyword evidence="3 7" id="KW-0378">Hydrolase</keyword>
<evidence type="ECO:0000256" key="4">
    <source>
        <dbReference type="ARBA" id="ARBA00022825"/>
    </source>
</evidence>
<protein>
    <submittedName>
        <fullName evidence="10">Trypsin-1</fullName>
    </submittedName>
</protein>
<dbReference type="Proteomes" id="UP000027135">
    <property type="component" value="Unassembled WGS sequence"/>
</dbReference>
<dbReference type="GO" id="GO:0005509">
    <property type="term" value="F:calcium ion binding"/>
    <property type="evidence" value="ECO:0007669"/>
    <property type="project" value="InterPro"/>
</dbReference>
<keyword evidence="11" id="KW-1185">Reference proteome</keyword>
<dbReference type="GO" id="GO:0006508">
    <property type="term" value="P:proteolysis"/>
    <property type="evidence" value="ECO:0007669"/>
    <property type="project" value="UniProtKB-KW"/>
</dbReference>
<dbReference type="Gene3D" id="2.40.10.10">
    <property type="entry name" value="Trypsin-like serine proteases"/>
    <property type="match status" value="2"/>
</dbReference>
<keyword evidence="8" id="KW-0812">Transmembrane</keyword>
<evidence type="ECO:0000256" key="2">
    <source>
        <dbReference type="ARBA" id="ARBA00022670"/>
    </source>
</evidence>
<evidence type="ECO:0000256" key="7">
    <source>
        <dbReference type="RuleBase" id="RU363034"/>
    </source>
</evidence>
<keyword evidence="8" id="KW-1133">Transmembrane helix</keyword>
<dbReference type="PRINTS" id="PR00722">
    <property type="entry name" value="CHYMOTRYPSIN"/>
</dbReference>
<dbReference type="InterPro" id="IPR033116">
    <property type="entry name" value="TRYPSIN_SER"/>
</dbReference>
<evidence type="ECO:0000313" key="11">
    <source>
        <dbReference type="Proteomes" id="UP000027135"/>
    </source>
</evidence>
<dbReference type="Pfam" id="PF00089">
    <property type="entry name" value="Trypsin"/>
    <property type="match status" value="2"/>
</dbReference>
<proteinExistence type="inferred from homology"/>
<evidence type="ECO:0000313" key="10">
    <source>
        <dbReference type="EMBL" id="KDR09087.1"/>
    </source>
</evidence>
<feature type="domain" description="Peptidase S1" evidence="9">
    <location>
        <begin position="60"/>
        <end position="388"/>
    </location>
</feature>
<dbReference type="PROSITE" id="PS00134">
    <property type="entry name" value="TRYPSIN_HIS"/>
    <property type="match status" value="2"/>
</dbReference>
<dbReference type="GO" id="GO:0004252">
    <property type="term" value="F:serine-type endopeptidase activity"/>
    <property type="evidence" value="ECO:0007669"/>
    <property type="project" value="InterPro"/>
</dbReference>
<dbReference type="InterPro" id="IPR043504">
    <property type="entry name" value="Peptidase_S1_PA_chymotrypsin"/>
</dbReference>
<dbReference type="OMA" id="QTTSHMC"/>
<sequence>MVGYSDTVTIMYKLGQSVGAEKRTVAVNMWYSFLLAVSFLVFSSGALKQHKHPQQVTSPILGGVNARIQKFPYQVSLATFEEDEKILLALFQGVQTTSHMCGGSIISADWVLTAAHCVYMYDPSDLLVRVGTSVRDEGGHVHEVSDIIMHPNYDYVTSDCDIALLKVSLATFEEDEKILLALFQGVQTTSHMCGGSIISADWVLTAAHCVYMYDPSDLLVRVGTSVRDEGGHVHEVSDIIMHPNYDYVTSDCDIALLKVSEPLIFSDKVKPVKLNKKKFLLGRSAVVLGWGHTKEDGEMAHTLQKVQVPLLPRFECEWLYAPNVITANMFCAGIVGQDSCQGDSGGPIVSHGHQIGVVSWGTGCGRIGFPGVYTNVGKLRHWILQTSGV</sequence>
<dbReference type="AlphaFoldDB" id="A0A067QWQ3"/>
<dbReference type="InterPro" id="IPR009003">
    <property type="entry name" value="Peptidase_S1_PA"/>
</dbReference>
<dbReference type="SMART" id="SM00020">
    <property type="entry name" value="Tryp_SPc"/>
    <property type="match status" value="1"/>
</dbReference>
<dbReference type="eggNOG" id="KOG3627">
    <property type="taxonomic scope" value="Eukaryota"/>
</dbReference>
<dbReference type="PANTHER" id="PTHR24276">
    <property type="entry name" value="POLYSERASE-RELATED"/>
    <property type="match status" value="1"/>
</dbReference>
<evidence type="ECO:0000256" key="5">
    <source>
        <dbReference type="ARBA" id="ARBA00023157"/>
    </source>
</evidence>
<dbReference type="InParanoid" id="A0A067QWQ3"/>
<dbReference type="STRING" id="136037.A0A067QWQ3"/>
<name>A0A067QWQ3_ZOONE</name>